<dbReference type="Proteomes" id="UP001360560">
    <property type="component" value="Unassembled WGS sequence"/>
</dbReference>
<dbReference type="FunFam" id="1.50.40.10:FF:000085">
    <property type="entry name" value="Tricarboxylate carrier, putative"/>
    <property type="match status" value="1"/>
</dbReference>
<evidence type="ECO:0000256" key="6">
    <source>
        <dbReference type="RuleBase" id="RU000488"/>
    </source>
</evidence>
<dbReference type="GO" id="GO:0005371">
    <property type="term" value="F:tricarboxylate secondary active transmembrane transporter activity"/>
    <property type="evidence" value="ECO:0007669"/>
    <property type="project" value="TreeGrafter"/>
</dbReference>
<reference evidence="7 8" key="1">
    <citation type="journal article" date="2023" name="Elife">
        <title>Identification of key yeast species and microbe-microbe interactions impacting larval growth of Drosophila in the wild.</title>
        <authorList>
            <person name="Mure A."/>
            <person name="Sugiura Y."/>
            <person name="Maeda R."/>
            <person name="Honda K."/>
            <person name="Sakurai N."/>
            <person name="Takahashi Y."/>
            <person name="Watada M."/>
            <person name="Katoh T."/>
            <person name="Gotoh A."/>
            <person name="Gotoh Y."/>
            <person name="Taniguchi I."/>
            <person name="Nakamura K."/>
            <person name="Hayashi T."/>
            <person name="Katayama T."/>
            <person name="Uemura T."/>
            <person name="Hattori Y."/>
        </authorList>
    </citation>
    <scope>NUCLEOTIDE SEQUENCE [LARGE SCALE GENOMIC DNA]</scope>
    <source>
        <strain evidence="7 8">SC-9</strain>
    </source>
</reference>
<gene>
    <name evidence="7" type="ORF">DASC09_049240</name>
</gene>
<proteinExistence type="inferred from homology"/>
<dbReference type="GO" id="GO:0006843">
    <property type="term" value="P:mitochondrial citrate transmembrane transport"/>
    <property type="evidence" value="ECO:0007669"/>
    <property type="project" value="TreeGrafter"/>
</dbReference>
<dbReference type="AlphaFoldDB" id="A0AAV5QS91"/>
<comment type="subcellular location">
    <subcellularLocation>
        <location evidence="1">Membrane</location>
        <topology evidence="1">Multi-pass membrane protein</topology>
    </subcellularLocation>
</comment>
<dbReference type="InterPro" id="IPR018108">
    <property type="entry name" value="MCP_transmembrane"/>
</dbReference>
<keyword evidence="3" id="KW-1133">Transmembrane helix</keyword>
<dbReference type="GO" id="GO:0015742">
    <property type="term" value="P:alpha-ketoglutarate transport"/>
    <property type="evidence" value="ECO:0007669"/>
    <property type="project" value="TreeGrafter"/>
</dbReference>
<comment type="similarity">
    <text evidence="6">Belongs to the mitochondrial carrier (TC 2.A.29) family.</text>
</comment>
<keyword evidence="4 5" id="KW-0472">Membrane</keyword>
<feature type="repeat" description="Solcar" evidence="5">
    <location>
        <begin position="13"/>
        <end position="93"/>
    </location>
</feature>
<name>A0AAV5QS91_9ASCO</name>
<dbReference type="Pfam" id="PF00153">
    <property type="entry name" value="Mito_carr"/>
    <property type="match status" value="3"/>
</dbReference>
<dbReference type="InterPro" id="IPR053017">
    <property type="entry name" value="Mito_Cit/Oxoglu_Carrier"/>
</dbReference>
<dbReference type="PANTHER" id="PTHR46982">
    <property type="entry name" value="CITRATE/OXOGLUTARATE CARRIER PROTEIN"/>
    <property type="match status" value="1"/>
</dbReference>
<dbReference type="Gene3D" id="1.50.40.10">
    <property type="entry name" value="Mitochondrial carrier domain"/>
    <property type="match status" value="1"/>
</dbReference>
<dbReference type="RefSeq" id="XP_064854595.1">
    <property type="nucleotide sequence ID" value="XM_064998523.1"/>
</dbReference>
<keyword evidence="2 5" id="KW-0812">Transmembrane</keyword>
<evidence type="ECO:0000256" key="2">
    <source>
        <dbReference type="ARBA" id="ARBA00022692"/>
    </source>
</evidence>
<evidence type="ECO:0000256" key="1">
    <source>
        <dbReference type="ARBA" id="ARBA00004141"/>
    </source>
</evidence>
<comment type="caution">
    <text evidence="7">The sequence shown here is derived from an EMBL/GenBank/DDBJ whole genome shotgun (WGS) entry which is preliminary data.</text>
</comment>
<evidence type="ECO:0000313" key="7">
    <source>
        <dbReference type="EMBL" id="GMM37599.1"/>
    </source>
</evidence>
<dbReference type="SUPFAM" id="SSF103506">
    <property type="entry name" value="Mitochondrial carrier"/>
    <property type="match status" value="1"/>
</dbReference>
<organism evidence="7 8">
    <name type="scientific">Saccharomycopsis crataegensis</name>
    <dbReference type="NCBI Taxonomy" id="43959"/>
    <lineage>
        <taxon>Eukaryota</taxon>
        <taxon>Fungi</taxon>
        <taxon>Dikarya</taxon>
        <taxon>Ascomycota</taxon>
        <taxon>Saccharomycotina</taxon>
        <taxon>Saccharomycetes</taxon>
        <taxon>Saccharomycopsidaceae</taxon>
        <taxon>Saccharomycopsis</taxon>
    </lineage>
</organism>
<dbReference type="GO" id="GO:0005739">
    <property type="term" value="C:mitochondrion"/>
    <property type="evidence" value="ECO:0007669"/>
    <property type="project" value="TreeGrafter"/>
</dbReference>
<dbReference type="InterPro" id="IPR023395">
    <property type="entry name" value="MCP_dom_sf"/>
</dbReference>
<keyword evidence="8" id="KW-1185">Reference proteome</keyword>
<sequence length="303" mass="32709">MSQTDIKKKPVNFENLLLGAGLNIVEVTSLGQPLEVTKTTMSANRSFGIAQAARHVWSRGGFLGFYQGLIPWAWIEASTKGAVLVFVASEAEYHFRKLGLGNFGAGIAAGMAGGVAQAYATMGFCTTMKTVEITRSKQLASGAPIESTFTVFKNLFQKEGIKGVNKGVNAVAIRQCTNWGSRYGLARLAENALRKATGKQDGEKLSVSERILASFIGGSLSAWNQPIEVVRVEMQSKVKDPNRPKNLTVAKTLKYVYQNNGIKGLYRGVTPRIGLSVWQTIFMVAIGDSAKEAIAARKAKKLA</sequence>
<dbReference type="FunFam" id="1.50.40.10:FF:000053">
    <property type="entry name" value="Mitochondrial DNA replication protein"/>
    <property type="match status" value="1"/>
</dbReference>
<dbReference type="GeneID" id="90075574"/>
<protein>
    <submittedName>
        <fullName evidence="7">Yhm2 protein</fullName>
    </submittedName>
</protein>
<accession>A0AAV5QS91</accession>
<dbReference type="GO" id="GO:0016020">
    <property type="term" value="C:membrane"/>
    <property type="evidence" value="ECO:0007669"/>
    <property type="project" value="UniProtKB-SubCell"/>
</dbReference>
<evidence type="ECO:0000256" key="3">
    <source>
        <dbReference type="ARBA" id="ARBA00022989"/>
    </source>
</evidence>
<dbReference type="PROSITE" id="PS50920">
    <property type="entry name" value="SOLCAR"/>
    <property type="match status" value="3"/>
</dbReference>
<evidence type="ECO:0000256" key="4">
    <source>
        <dbReference type="ARBA" id="ARBA00023136"/>
    </source>
</evidence>
<keyword evidence="6" id="KW-0813">Transport</keyword>
<feature type="repeat" description="Solcar" evidence="5">
    <location>
        <begin position="209"/>
        <end position="293"/>
    </location>
</feature>
<dbReference type="EMBL" id="BTFZ01000012">
    <property type="protein sequence ID" value="GMM37599.1"/>
    <property type="molecule type" value="Genomic_DNA"/>
</dbReference>
<feature type="repeat" description="Solcar" evidence="5">
    <location>
        <begin position="100"/>
        <end position="192"/>
    </location>
</feature>
<evidence type="ECO:0000256" key="5">
    <source>
        <dbReference type="PROSITE-ProRule" id="PRU00282"/>
    </source>
</evidence>
<dbReference type="PANTHER" id="PTHR46982:SF1">
    <property type="entry name" value="CITRATE_OXOGLUTARATE CARRIER PROTEIN"/>
    <property type="match status" value="1"/>
</dbReference>
<evidence type="ECO:0000313" key="8">
    <source>
        <dbReference type="Proteomes" id="UP001360560"/>
    </source>
</evidence>